<organism evidence="2 3">
    <name type="scientific">Haematococcus lacustris</name>
    <name type="common">Green alga</name>
    <name type="synonym">Haematococcus pluvialis</name>
    <dbReference type="NCBI Taxonomy" id="44745"/>
    <lineage>
        <taxon>Eukaryota</taxon>
        <taxon>Viridiplantae</taxon>
        <taxon>Chlorophyta</taxon>
        <taxon>core chlorophytes</taxon>
        <taxon>Chlorophyceae</taxon>
        <taxon>CS clade</taxon>
        <taxon>Chlamydomonadales</taxon>
        <taxon>Haematococcaceae</taxon>
        <taxon>Haematococcus</taxon>
    </lineage>
</organism>
<accession>A0A6A0A1Q5</accession>
<sequence length="93" mass="9940">MTSNELTDADMDEVMGTSQQPTSKPVTCNEVVSRAGEVLATCHCAGFPKFSKKMDMEDIDDIDSLIESEAVRAGLNPELAAKLAAFEAVADDD</sequence>
<reference evidence="2 3" key="1">
    <citation type="submission" date="2020-02" db="EMBL/GenBank/DDBJ databases">
        <title>Draft genome sequence of Haematococcus lacustris strain NIES-144.</title>
        <authorList>
            <person name="Morimoto D."/>
            <person name="Nakagawa S."/>
            <person name="Yoshida T."/>
            <person name="Sawayama S."/>
        </authorList>
    </citation>
    <scope>NUCLEOTIDE SEQUENCE [LARGE SCALE GENOMIC DNA]</scope>
    <source>
        <strain evidence="2 3">NIES-144</strain>
    </source>
</reference>
<gene>
    <name evidence="2" type="ORF">HaLaN_23757</name>
</gene>
<dbReference type="AlphaFoldDB" id="A0A6A0A1Q5"/>
<name>A0A6A0A1Q5_HAELA</name>
<evidence type="ECO:0000313" key="2">
    <source>
        <dbReference type="EMBL" id="GFH25746.1"/>
    </source>
</evidence>
<protein>
    <submittedName>
        <fullName evidence="2">Uncharacterized protein</fullName>
    </submittedName>
</protein>
<evidence type="ECO:0000313" key="3">
    <source>
        <dbReference type="Proteomes" id="UP000485058"/>
    </source>
</evidence>
<dbReference type="Proteomes" id="UP000485058">
    <property type="component" value="Unassembled WGS sequence"/>
</dbReference>
<feature type="region of interest" description="Disordered" evidence="1">
    <location>
        <begin position="1"/>
        <end position="25"/>
    </location>
</feature>
<keyword evidence="3" id="KW-1185">Reference proteome</keyword>
<proteinExistence type="predicted"/>
<evidence type="ECO:0000256" key="1">
    <source>
        <dbReference type="SAM" id="MobiDB-lite"/>
    </source>
</evidence>
<dbReference type="EMBL" id="BLLF01002907">
    <property type="protein sequence ID" value="GFH25746.1"/>
    <property type="molecule type" value="Genomic_DNA"/>
</dbReference>
<feature type="compositionally biased region" description="Polar residues" evidence="1">
    <location>
        <begin position="16"/>
        <end position="25"/>
    </location>
</feature>
<comment type="caution">
    <text evidence="2">The sequence shown here is derived from an EMBL/GenBank/DDBJ whole genome shotgun (WGS) entry which is preliminary data.</text>
</comment>